<dbReference type="PROSITE" id="PS00108">
    <property type="entry name" value="PROTEIN_KINASE_ST"/>
    <property type="match status" value="3"/>
</dbReference>
<evidence type="ECO:0000256" key="2">
    <source>
        <dbReference type="ARBA" id="ARBA00012513"/>
    </source>
</evidence>
<dbReference type="SUPFAM" id="SSF56112">
    <property type="entry name" value="Protein kinase-like (PK-like)"/>
    <property type="match status" value="3"/>
</dbReference>
<dbReference type="GO" id="GO:0016020">
    <property type="term" value="C:membrane"/>
    <property type="evidence" value="ECO:0007669"/>
    <property type="project" value="UniProtKB-SubCell"/>
</dbReference>
<keyword evidence="10 18" id="KW-0067">ATP-binding</keyword>
<evidence type="ECO:0000256" key="7">
    <source>
        <dbReference type="ARBA" id="ARBA00022729"/>
    </source>
</evidence>
<evidence type="ECO:0000256" key="8">
    <source>
        <dbReference type="ARBA" id="ARBA00022741"/>
    </source>
</evidence>
<dbReference type="FunFam" id="1.10.510.10:FF:000590">
    <property type="entry name" value="PR5-like receptor kinase"/>
    <property type="match status" value="3"/>
</dbReference>
<feature type="binding site" evidence="18">
    <location>
        <position position="1550"/>
    </location>
    <ligand>
        <name>ATP</name>
        <dbReference type="ChEBI" id="CHEBI:30616"/>
    </ligand>
</feature>
<evidence type="ECO:0000256" key="18">
    <source>
        <dbReference type="PROSITE-ProRule" id="PRU10141"/>
    </source>
</evidence>
<dbReference type="InterPro" id="IPR001245">
    <property type="entry name" value="Ser-Thr/Tyr_kinase_cat_dom"/>
</dbReference>
<keyword evidence="15" id="KW-0325">Glycoprotein</keyword>
<feature type="domain" description="Protein kinase" evidence="22">
    <location>
        <begin position="323"/>
        <end position="606"/>
    </location>
</feature>
<protein>
    <recommendedName>
        <fullName evidence="2">non-specific serine/threonine protein kinase</fullName>
        <ecNumber evidence="2">2.7.11.1</ecNumber>
    </recommendedName>
</protein>
<feature type="domain" description="Protein kinase" evidence="22">
    <location>
        <begin position="2120"/>
        <end position="2373"/>
    </location>
</feature>
<dbReference type="Pfam" id="PF07714">
    <property type="entry name" value="PK_Tyr_Ser-Thr"/>
    <property type="match status" value="1"/>
</dbReference>
<accession>A0A0D3EJC7</accession>
<keyword evidence="11 20" id="KW-1133">Transmembrane helix</keyword>
<feature type="transmembrane region" description="Helical" evidence="20">
    <location>
        <begin position="2056"/>
        <end position="2073"/>
    </location>
</feature>
<evidence type="ECO:0000256" key="3">
    <source>
        <dbReference type="ARBA" id="ARBA00022527"/>
    </source>
</evidence>
<dbReference type="Gene3D" id="3.30.200.20">
    <property type="entry name" value="Phosphorylase Kinase, domain 1"/>
    <property type="match status" value="3"/>
</dbReference>
<organism evidence="23">
    <name type="scientific">Oryza barthii</name>
    <dbReference type="NCBI Taxonomy" id="65489"/>
    <lineage>
        <taxon>Eukaryota</taxon>
        <taxon>Viridiplantae</taxon>
        <taxon>Streptophyta</taxon>
        <taxon>Embryophyta</taxon>
        <taxon>Tracheophyta</taxon>
        <taxon>Spermatophyta</taxon>
        <taxon>Magnoliopsida</taxon>
        <taxon>Liliopsida</taxon>
        <taxon>Poales</taxon>
        <taxon>Poaceae</taxon>
        <taxon>BOP clade</taxon>
        <taxon>Oryzoideae</taxon>
        <taxon>Oryzeae</taxon>
        <taxon>Oryzinae</taxon>
        <taxon>Oryza</taxon>
    </lineage>
</organism>
<proteinExistence type="predicted"/>
<dbReference type="PaxDb" id="65489-OBART01G02410.1"/>
<feature type="region of interest" description="Disordered" evidence="19">
    <location>
        <begin position="847"/>
        <end position="897"/>
    </location>
</feature>
<dbReference type="Pfam" id="PF00069">
    <property type="entry name" value="Pkinase"/>
    <property type="match status" value="2"/>
</dbReference>
<dbReference type="STRING" id="65489.A0A0D3EJC7"/>
<evidence type="ECO:0000313" key="24">
    <source>
        <dbReference type="Proteomes" id="UP000026960"/>
    </source>
</evidence>
<evidence type="ECO:0000256" key="20">
    <source>
        <dbReference type="SAM" id="Phobius"/>
    </source>
</evidence>
<evidence type="ECO:0000256" key="12">
    <source>
        <dbReference type="ARBA" id="ARBA00023136"/>
    </source>
</evidence>
<comment type="catalytic activity">
    <reaction evidence="16">
        <text>L-threonyl-[protein] + ATP = O-phospho-L-threonyl-[protein] + ADP + H(+)</text>
        <dbReference type="Rhea" id="RHEA:46608"/>
        <dbReference type="Rhea" id="RHEA-COMP:11060"/>
        <dbReference type="Rhea" id="RHEA-COMP:11605"/>
        <dbReference type="ChEBI" id="CHEBI:15378"/>
        <dbReference type="ChEBI" id="CHEBI:30013"/>
        <dbReference type="ChEBI" id="CHEBI:30616"/>
        <dbReference type="ChEBI" id="CHEBI:61977"/>
        <dbReference type="ChEBI" id="CHEBI:456216"/>
        <dbReference type="EC" id="2.7.11.1"/>
    </reaction>
</comment>
<keyword evidence="9" id="KW-0418">Kinase</keyword>
<feature type="domain" description="Protein kinase" evidence="22">
    <location>
        <begin position="1522"/>
        <end position="1805"/>
    </location>
</feature>
<keyword evidence="6 20" id="KW-0812">Transmembrane</keyword>
<dbReference type="InterPro" id="IPR032872">
    <property type="entry name" value="WAK_assoc_C"/>
</dbReference>
<evidence type="ECO:0000256" key="14">
    <source>
        <dbReference type="ARBA" id="ARBA00023170"/>
    </source>
</evidence>
<evidence type="ECO:0000256" key="13">
    <source>
        <dbReference type="ARBA" id="ARBA00023157"/>
    </source>
</evidence>
<feature type="chain" id="PRO_5002275146" description="non-specific serine/threonine protein kinase" evidence="21">
    <location>
        <begin position="24"/>
        <end position="2478"/>
    </location>
</feature>
<evidence type="ECO:0000256" key="1">
    <source>
        <dbReference type="ARBA" id="ARBA00004479"/>
    </source>
</evidence>
<dbReference type="PANTHER" id="PTHR27009">
    <property type="entry name" value="RUST RESISTANCE KINASE LR10-RELATED"/>
    <property type="match status" value="1"/>
</dbReference>
<keyword evidence="4" id="KW-0245">EGF-like domain</keyword>
<name>A0A0D3EJC7_9ORYZ</name>
<dbReference type="Proteomes" id="UP000026960">
    <property type="component" value="Chromosome 1"/>
</dbReference>
<feature type="signal peptide" evidence="21">
    <location>
        <begin position="1"/>
        <end position="23"/>
    </location>
</feature>
<dbReference type="GO" id="GO:0004674">
    <property type="term" value="F:protein serine/threonine kinase activity"/>
    <property type="evidence" value="ECO:0007669"/>
    <property type="project" value="UniProtKB-KW"/>
</dbReference>
<evidence type="ECO:0000256" key="5">
    <source>
        <dbReference type="ARBA" id="ARBA00022679"/>
    </source>
</evidence>
<dbReference type="InterPro" id="IPR011009">
    <property type="entry name" value="Kinase-like_dom_sf"/>
</dbReference>
<dbReference type="InterPro" id="IPR025287">
    <property type="entry name" value="WAK_GUB"/>
</dbReference>
<dbReference type="FunFam" id="3.30.200.20:FF:000059">
    <property type="entry name" value="S-receptor-like serine/threonine-protein kinase"/>
    <property type="match status" value="2"/>
</dbReference>
<keyword evidence="24" id="KW-1185">Reference proteome</keyword>
<comment type="subcellular location">
    <subcellularLocation>
        <location evidence="1">Membrane</location>
        <topology evidence="1">Single-pass type I membrane protein</topology>
    </subcellularLocation>
</comment>
<dbReference type="InterPro" id="IPR000719">
    <property type="entry name" value="Prot_kinase_dom"/>
</dbReference>
<dbReference type="InterPro" id="IPR045874">
    <property type="entry name" value="LRK10/LRL21-25-like"/>
</dbReference>
<evidence type="ECO:0000256" key="15">
    <source>
        <dbReference type="ARBA" id="ARBA00023180"/>
    </source>
</evidence>
<evidence type="ECO:0000259" key="22">
    <source>
        <dbReference type="PROSITE" id="PS50011"/>
    </source>
</evidence>
<feature type="transmembrane region" description="Helical" evidence="20">
    <location>
        <begin position="1454"/>
        <end position="1476"/>
    </location>
</feature>
<evidence type="ECO:0000256" key="21">
    <source>
        <dbReference type="SAM" id="SignalP"/>
    </source>
</evidence>
<dbReference type="HOGENOM" id="CLU_000288_185_6_1"/>
<sequence length="2478" mass="272613">MHIKLLLLPILASLQLLPGAANGATVDPSCPLATCGNLTITYPFWLGSQDQSSCGPPSFRLTCNDRASGPFLRNSYIKVLGFDYGRRSLVAVHALLAADAACTVMFNVSSAFAIADRFSISQSNRELYVLSRCRERLPPPDAVPVTNCRANSSGMYAYLGGSYGTGQTPVNNGGCELSVFVVLGSSNAADMTAANYRRLIAGGFLLEWEPVGDCNACTTSGGRCRYDASTSAFACLCSDGGMRQSICDGKNRGKLALIVSLSAASGLVFTFLAWLMYRQRQKLRSAICGVYSGNTKNEEEMLKKCESLALKRYKYSELKKITKSFEDNLGEGGYGVVFKGRLQNGRMVAVKILTVSKGNGEDFLNEVMSISRTSHVNIVTLLGFCLEGPKRALVYEYMPNGSLKNYIHSESSNLATGWEMLLKIAIGIARGLEYLHQGCNTRIIHFDIKPRNILLDHEFSPKIADFGLAKLCHLNESILSMAEARGTIGFIAPEVFSRGFGVVSTKSDVYSYGMLLLEIVKVRKNIKGIADNFSETFFPHWVYDHLVSEMQCCETAYGTEEIARKMTIVGLWCIQMTPETRPSMSRVIEMLERSISELEMPPKPFLCSPIHSTNVSSYKSVNFTILLLLFSSLTLVAAAISADEQGGGSCSPRTCGNVTISHPFGFVPEQETDTKCGRLGFEVHCSNNTPYLGYYRRKYRFQVLDIFYGNSSLLVADVHKLDDFRNSSSKGCHVMTANTSSKVGQPFSVSSANLNLIFYNCTAETAAAAVRRDGGLVETKCSGGGTLVRVGGHYSDSGSYEEYSVEGCGATLVPVLGRSSGEANASSYEELISDGFLLTWQPPSASSYQSSGAPTSAPSRKEPKRWFYPGQANNGAKERPEKKSRVKTYPSRHCRMTGSSSNSGWGSWFTPSLHPRQFVATSESVITHHVFYRSNVQIPFSMPPPTLLLLFITYLAWESQAVRTSADAHPEEGCAASTVCGKVNISSPFAVVPEQATESKCGWLGFQVICRNDTPYLGYYKLGYRIQVLNIFYDNNSLLVSDIHKLRGFDGFSGVSKEYSCHVPRTNTSSKVALPFSISTTNLNLFLYSCSKALVPRDGDGDLVETRCDNKTFARVGGNYSDSGDYPAFYMEGCNATVVPVLGTDARSYEQLIRDGFLLTWQGPPSSGKFTIYLITRILPFFSDLPNSAHLQGCSSSEHMIPLQLLLLLAVTTILKLTSPASSPTSCGNVTISYPFWLEEAGQPPCGSPSFQLKCNTSGAYLTRSVHGAYRVVDIVVDNNTFRVVDENLPLATGCPAPLFNVSDGIAQTPFIISRANAELRFLSCNQSLSVAPPGFRGLPCDNKATSVRLAGYGEHAVASYRLPPGCNSTVVPILERPDGSSAGYVASMRDGFLLEWTVVSGDCPQCIASGGECTYGEDLQFDCNCSDGMHPQKCGEFGKSEEHGKSRRSRLKLILIVSLSATASLILTCLIWITYRQKEKGSLFTLQKYVANESKIEEVLKGYDSLSPKRYNYSELKKITRSFKDKLGQGGYGMVFKGVLQDGRMVAVKLLTGTKGNGEEFLNEVISIGRTSHVNIVSLLGFCLQGSKRALVYEHMANGSLDKYIYSEEPKVAIGWEKLQQIAIGIARGLEYLHCRCNTRIIHFDIKPHNILLDEDFCPKVADFGLAKLCRLKDSALSMAEARGTVGFIAPEVFSRGFGVVSTKSDVYSYGMLLLELVGGRSHVNETTSHSSETHFPNRIYDCLVKDLQTHVVMTEAEEIAKLFTIVGLWCIQTNPGNRPSISRVIEMLENNINELEVPPKPFLLIMHQTSPQLVLASLLLLLCHHAHADCEPATCGNLTVNPPFWLDEPGRPPCGPPSFQLQCRGGEAFVAHSFFQTYQVVRIFTGNSSVVVVDRSLPLESGCPVPWFNISIGFVMGPFLISRANKELVFVHNCTTTKRRPPPPPQGFRRMPCSPDESFVFLGDGPRLLLPECSMSVVPVLGLQDGDYVASMRRGLLLEWMLAPGDCQKCSASGGQCEYSSDGMGFSCKCPNGVHNPMSCVAGDSKRNGRKKTLIVAVSLLFPCAYVLIWHRKEQILCYLLCNKTRSRNERNIEKLIVSYGSLAPKRYKYSEVAKITSLLSNKLGEGGYGVVFKGKLQDGRLVAVKFLHDSKGNGEEFVNEGSKRALIYDYMPNSSLDNYIYSENPKETLGWEKLYDIAIGIARGLEYLHHGCNTRIVHFDIKPQNILLDQDFCPKIADFGLAKLCCTKESKLSMTGARGTIGFIAPEVLYRSFGVVSIKSDVYSYGMMLLEMIGGRKNVKSMVQNSSEKYFPDWIYDHFYQGDGLQACEVTSEVEEIAKKMTLIGLWCVQVLPMYRPTITQVLDMFEKALDELDMPPKQSFCESLEHPVHKLNAESTSSATDKAHAVSEILNVEEISLLNKKAEATLQFVRESSTRAKAKGVGYLLSPLEMKRAPLFDLDKLRPKVPGLLVYVQQ</sequence>
<keyword evidence="8 18" id="KW-0547">Nucleotide-binding</keyword>
<dbReference type="eggNOG" id="KOG1187">
    <property type="taxonomic scope" value="Eukaryota"/>
</dbReference>
<reference evidence="23" key="2">
    <citation type="submission" date="2015-03" db="UniProtKB">
        <authorList>
            <consortium name="EnsemblPlants"/>
        </authorList>
    </citation>
    <scope>IDENTIFICATION</scope>
</reference>
<evidence type="ECO:0000256" key="4">
    <source>
        <dbReference type="ARBA" id="ARBA00022536"/>
    </source>
</evidence>
<dbReference type="Pfam" id="PF14380">
    <property type="entry name" value="WAK_assoc"/>
    <property type="match status" value="3"/>
</dbReference>
<keyword evidence="13" id="KW-1015">Disulfide bond</keyword>
<keyword evidence="7 21" id="KW-0732">Signal</keyword>
<feature type="transmembrane region" description="Helical" evidence="20">
    <location>
        <begin position="255"/>
        <end position="277"/>
    </location>
</feature>
<feature type="binding site" evidence="18">
    <location>
        <position position="2148"/>
    </location>
    <ligand>
        <name>ATP</name>
        <dbReference type="ChEBI" id="CHEBI:30616"/>
    </ligand>
</feature>
<evidence type="ECO:0000256" key="16">
    <source>
        <dbReference type="ARBA" id="ARBA00047899"/>
    </source>
</evidence>
<evidence type="ECO:0000256" key="9">
    <source>
        <dbReference type="ARBA" id="ARBA00022777"/>
    </source>
</evidence>
<dbReference type="SMART" id="SM00220">
    <property type="entry name" value="S_TKc"/>
    <property type="match status" value="3"/>
</dbReference>
<evidence type="ECO:0000256" key="17">
    <source>
        <dbReference type="ARBA" id="ARBA00048679"/>
    </source>
</evidence>
<dbReference type="Pfam" id="PF13947">
    <property type="entry name" value="GUB_WAK_bind"/>
    <property type="match status" value="5"/>
</dbReference>
<dbReference type="Gramene" id="OBART01G02410.1">
    <property type="protein sequence ID" value="OBART01G02410.1"/>
    <property type="gene ID" value="OBART01G02410"/>
</dbReference>
<evidence type="ECO:0000256" key="11">
    <source>
        <dbReference type="ARBA" id="ARBA00022989"/>
    </source>
</evidence>
<comment type="catalytic activity">
    <reaction evidence="17">
        <text>L-seryl-[protein] + ATP = O-phospho-L-seryl-[protein] + ADP + H(+)</text>
        <dbReference type="Rhea" id="RHEA:17989"/>
        <dbReference type="Rhea" id="RHEA-COMP:9863"/>
        <dbReference type="Rhea" id="RHEA-COMP:11604"/>
        <dbReference type="ChEBI" id="CHEBI:15378"/>
        <dbReference type="ChEBI" id="CHEBI:29999"/>
        <dbReference type="ChEBI" id="CHEBI:30616"/>
        <dbReference type="ChEBI" id="CHEBI:83421"/>
        <dbReference type="ChEBI" id="CHEBI:456216"/>
        <dbReference type="EC" id="2.7.11.1"/>
    </reaction>
</comment>
<dbReference type="GO" id="GO:0005524">
    <property type="term" value="F:ATP binding"/>
    <property type="evidence" value="ECO:0007669"/>
    <property type="project" value="UniProtKB-UniRule"/>
</dbReference>
<dbReference type="EC" id="2.7.11.1" evidence="2"/>
<reference evidence="23" key="1">
    <citation type="journal article" date="2009" name="Rice">
        <title>De Novo Next Generation Sequencing of Plant Genomes.</title>
        <authorList>
            <person name="Rounsley S."/>
            <person name="Marri P.R."/>
            <person name="Yu Y."/>
            <person name="He R."/>
            <person name="Sisneros N."/>
            <person name="Goicoechea J.L."/>
            <person name="Lee S.J."/>
            <person name="Angelova A."/>
            <person name="Kudrna D."/>
            <person name="Luo M."/>
            <person name="Affourtit J."/>
            <person name="Desany B."/>
            <person name="Knight J."/>
            <person name="Niazi F."/>
            <person name="Egholm M."/>
            <person name="Wing R.A."/>
        </authorList>
    </citation>
    <scope>NUCLEOTIDE SEQUENCE [LARGE SCALE GENOMIC DNA]</scope>
    <source>
        <strain evidence="23">cv. IRGC 105608</strain>
    </source>
</reference>
<feature type="compositionally biased region" description="Polar residues" evidence="19">
    <location>
        <begin position="847"/>
        <end position="858"/>
    </location>
</feature>
<keyword evidence="12 20" id="KW-0472">Membrane</keyword>
<dbReference type="EnsemblPlants" id="OBART01G02410.1">
    <property type="protein sequence ID" value="OBART01G02410.1"/>
    <property type="gene ID" value="OBART01G02410"/>
</dbReference>
<dbReference type="GO" id="GO:0030247">
    <property type="term" value="F:polysaccharide binding"/>
    <property type="evidence" value="ECO:0007669"/>
    <property type="project" value="InterPro"/>
</dbReference>
<keyword evidence="14" id="KW-0675">Receptor</keyword>
<dbReference type="PROSITE" id="PS50011">
    <property type="entry name" value="PROTEIN_KINASE_DOM"/>
    <property type="match status" value="3"/>
</dbReference>
<dbReference type="Gene3D" id="1.10.510.10">
    <property type="entry name" value="Transferase(Phosphotransferase) domain 1"/>
    <property type="match status" value="3"/>
</dbReference>
<evidence type="ECO:0000256" key="19">
    <source>
        <dbReference type="SAM" id="MobiDB-lite"/>
    </source>
</evidence>
<feature type="binding site" evidence="18">
    <location>
        <position position="351"/>
    </location>
    <ligand>
        <name>ATP</name>
        <dbReference type="ChEBI" id="CHEBI:30616"/>
    </ligand>
</feature>
<feature type="compositionally biased region" description="Basic residues" evidence="19">
    <location>
        <begin position="884"/>
        <end position="895"/>
    </location>
</feature>
<evidence type="ECO:0000256" key="10">
    <source>
        <dbReference type="ARBA" id="ARBA00022840"/>
    </source>
</evidence>
<dbReference type="InterPro" id="IPR017441">
    <property type="entry name" value="Protein_kinase_ATP_BS"/>
</dbReference>
<dbReference type="PROSITE" id="PS00107">
    <property type="entry name" value="PROTEIN_KINASE_ATP"/>
    <property type="match status" value="3"/>
</dbReference>
<evidence type="ECO:0000256" key="6">
    <source>
        <dbReference type="ARBA" id="ARBA00022692"/>
    </source>
</evidence>
<keyword evidence="5" id="KW-0808">Transferase</keyword>
<dbReference type="InterPro" id="IPR008271">
    <property type="entry name" value="Ser/Thr_kinase_AS"/>
</dbReference>
<keyword evidence="3" id="KW-0723">Serine/threonine-protein kinase</keyword>
<evidence type="ECO:0000313" key="23">
    <source>
        <dbReference type="EnsemblPlants" id="OBART01G02410.1"/>
    </source>
</evidence>